<protein>
    <submittedName>
        <fullName evidence="10">Acyl-CoA dehydrogenase</fullName>
    </submittedName>
</protein>
<reference evidence="10 11" key="1">
    <citation type="submission" date="2019-11" db="EMBL/GenBank/DDBJ databases">
        <title>Draft genome of Amycolatopsis RM579.</title>
        <authorList>
            <person name="Duangmal K."/>
            <person name="Mingma R."/>
        </authorList>
    </citation>
    <scope>NUCLEOTIDE SEQUENCE [LARGE SCALE GENOMIC DNA]</scope>
    <source>
        <strain evidence="10 11">RM579</strain>
    </source>
</reference>
<feature type="domain" description="Acyl-CoA dehydrogenase/oxidase N-terminal" evidence="9">
    <location>
        <begin position="8"/>
        <end position="119"/>
    </location>
</feature>
<dbReference type="RefSeq" id="WP_154760295.1">
    <property type="nucleotide sequence ID" value="NZ_WMBA01000062.1"/>
</dbReference>
<dbReference type="Pfam" id="PF02771">
    <property type="entry name" value="Acyl-CoA_dh_N"/>
    <property type="match status" value="1"/>
</dbReference>
<dbReference type="InterPro" id="IPR009100">
    <property type="entry name" value="AcylCoA_DH/oxidase_NM_dom_sf"/>
</dbReference>
<dbReference type="FunFam" id="1.10.540.10:FF:000002">
    <property type="entry name" value="Acyl-CoA dehydrogenase FadE19"/>
    <property type="match status" value="1"/>
</dbReference>
<dbReference type="Gene3D" id="1.20.140.10">
    <property type="entry name" value="Butyryl-CoA Dehydrogenase, subunit A, domain 3"/>
    <property type="match status" value="1"/>
</dbReference>
<evidence type="ECO:0000256" key="4">
    <source>
        <dbReference type="ARBA" id="ARBA00022827"/>
    </source>
</evidence>
<dbReference type="SUPFAM" id="SSF56645">
    <property type="entry name" value="Acyl-CoA dehydrogenase NM domain-like"/>
    <property type="match status" value="1"/>
</dbReference>
<name>A0A6N7Z8N5_9PSEU</name>
<keyword evidence="4 6" id="KW-0274">FAD</keyword>
<evidence type="ECO:0000256" key="1">
    <source>
        <dbReference type="ARBA" id="ARBA00001974"/>
    </source>
</evidence>
<dbReference type="GO" id="GO:0003995">
    <property type="term" value="F:acyl-CoA dehydrogenase activity"/>
    <property type="evidence" value="ECO:0007669"/>
    <property type="project" value="InterPro"/>
</dbReference>
<dbReference type="Pfam" id="PF02770">
    <property type="entry name" value="Acyl-CoA_dh_M"/>
    <property type="match status" value="1"/>
</dbReference>
<dbReference type="OrthoDB" id="8876745at2"/>
<keyword evidence="5 6" id="KW-0560">Oxidoreductase</keyword>
<evidence type="ECO:0000313" key="10">
    <source>
        <dbReference type="EMBL" id="MTD58204.1"/>
    </source>
</evidence>
<dbReference type="InterPro" id="IPR006089">
    <property type="entry name" value="Acyl-CoA_DH_CS"/>
</dbReference>
<sequence>MIDFRLDEEYEALRKTVRDFAQHEVAPVIGGFYEREEFPYELVARMGQMGLFGLPFPEEFGGMGGDYFALCLALEELGRVDSSVAITLEAGVSLGAMPIFRFGSKEQRERWLPALCSGEALAGFGLTEPGGGSDAGATRTTAKLDGDEWVINGSKSFITNSGTDITQLVTVTAVTGEVNGRKEISAIAVPSGTPGFTVEPKYSKVGWNASDTHGLSFSDCRVPAENLVGERGRGYAQFLSILDEGRIAIAALSVGLSQGCVDECLRYVREREAFGHQIGAYQAIQFKIADMEVRAHTARLAYYQAAAKMLRGEPFKKEASIAKLVASNAAMDNARDATQIFGGYGFMNEFPVGRFYRDAKILEIGEGTSEIQRMLIARELGLR</sequence>
<dbReference type="InterPro" id="IPR006091">
    <property type="entry name" value="Acyl-CoA_Oxase/DH_mid-dom"/>
</dbReference>
<dbReference type="Proteomes" id="UP000440096">
    <property type="component" value="Unassembled WGS sequence"/>
</dbReference>
<organism evidence="10 11">
    <name type="scientific">Amycolatopsis pithecellobii</name>
    <dbReference type="NCBI Taxonomy" id="664692"/>
    <lineage>
        <taxon>Bacteria</taxon>
        <taxon>Bacillati</taxon>
        <taxon>Actinomycetota</taxon>
        <taxon>Actinomycetes</taxon>
        <taxon>Pseudonocardiales</taxon>
        <taxon>Pseudonocardiaceae</taxon>
        <taxon>Amycolatopsis</taxon>
    </lineage>
</organism>
<proteinExistence type="inferred from homology"/>
<dbReference type="InterPro" id="IPR037069">
    <property type="entry name" value="AcylCoA_DH/ox_N_sf"/>
</dbReference>
<dbReference type="FunFam" id="2.40.110.10:FF:000009">
    <property type="entry name" value="Acyl-CoA dehydrogenase"/>
    <property type="match status" value="1"/>
</dbReference>
<dbReference type="FunFam" id="1.20.140.10:FF:000001">
    <property type="entry name" value="Acyl-CoA dehydrogenase"/>
    <property type="match status" value="1"/>
</dbReference>
<evidence type="ECO:0000256" key="5">
    <source>
        <dbReference type="ARBA" id="ARBA00023002"/>
    </source>
</evidence>
<comment type="cofactor">
    <cofactor evidence="1 6">
        <name>FAD</name>
        <dbReference type="ChEBI" id="CHEBI:57692"/>
    </cofactor>
</comment>
<feature type="domain" description="Acyl-CoA oxidase/dehydrogenase middle" evidence="8">
    <location>
        <begin position="124"/>
        <end position="220"/>
    </location>
</feature>
<dbReference type="InterPro" id="IPR036250">
    <property type="entry name" value="AcylCo_DH-like_C"/>
</dbReference>
<dbReference type="PANTHER" id="PTHR43884">
    <property type="entry name" value="ACYL-COA DEHYDROGENASE"/>
    <property type="match status" value="1"/>
</dbReference>
<dbReference type="Gene3D" id="1.10.540.10">
    <property type="entry name" value="Acyl-CoA dehydrogenase/oxidase, N-terminal domain"/>
    <property type="match status" value="1"/>
</dbReference>
<dbReference type="InterPro" id="IPR046373">
    <property type="entry name" value="Acyl-CoA_Oxase/DH_mid-dom_sf"/>
</dbReference>
<dbReference type="PROSITE" id="PS00073">
    <property type="entry name" value="ACYL_COA_DH_2"/>
    <property type="match status" value="1"/>
</dbReference>
<dbReference type="InterPro" id="IPR013786">
    <property type="entry name" value="AcylCoA_DH/ox_N"/>
</dbReference>
<evidence type="ECO:0000256" key="2">
    <source>
        <dbReference type="ARBA" id="ARBA00009347"/>
    </source>
</evidence>
<keyword evidence="3 6" id="KW-0285">Flavoprotein</keyword>
<evidence type="ECO:0000259" key="7">
    <source>
        <dbReference type="Pfam" id="PF00441"/>
    </source>
</evidence>
<feature type="domain" description="Acyl-CoA dehydrogenase/oxidase C-terminal" evidence="7">
    <location>
        <begin position="232"/>
        <end position="380"/>
    </location>
</feature>
<evidence type="ECO:0000256" key="3">
    <source>
        <dbReference type="ARBA" id="ARBA00022630"/>
    </source>
</evidence>
<dbReference type="GO" id="GO:0050660">
    <property type="term" value="F:flavin adenine dinucleotide binding"/>
    <property type="evidence" value="ECO:0007669"/>
    <property type="project" value="InterPro"/>
</dbReference>
<evidence type="ECO:0000259" key="9">
    <source>
        <dbReference type="Pfam" id="PF02771"/>
    </source>
</evidence>
<dbReference type="EMBL" id="WMBA01000062">
    <property type="protein sequence ID" value="MTD58204.1"/>
    <property type="molecule type" value="Genomic_DNA"/>
</dbReference>
<dbReference type="Gene3D" id="2.40.110.10">
    <property type="entry name" value="Butyryl-CoA Dehydrogenase, subunit A, domain 2"/>
    <property type="match status" value="1"/>
</dbReference>
<accession>A0A6N7Z8N5</accession>
<gene>
    <name evidence="10" type="ORF">GKO32_30130</name>
</gene>
<dbReference type="PROSITE" id="PS00072">
    <property type="entry name" value="ACYL_COA_DH_1"/>
    <property type="match status" value="1"/>
</dbReference>
<dbReference type="AlphaFoldDB" id="A0A6N7Z8N5"/>
<keyword evidence="11" id="KW-1185">Reference proteome</keyword>
<dbReference type="InterPro" id="IPR009075">
    <property type="entry name" value="AcylCo_DH/oxidase_C"/>
</dbReference>
<evidence type="ECO:0000256" key="6">
    <source>
        <dbReference type="RuleBase" id="RU362125"/>
    </source>
</evidence>
<dbReference type="Pfam" id="PF00441">
    <property type="entry name" value="Acyl-CoA_dh_1"/>
    <property type="match status" value="1"/>
</dbReference>
<dbReference type="SUPFAM" id="SSF47203">
    <property type="entry name" value="Acyl-CoA dehydrogenase C-terminal domain-like"/>
    <property type="match status" value="1"/>
</dbReference>
<comment type="caution">
    <text evidence="10">The sequence shown here is derived from an EMBL/GenBank/DDBJ whole genome shotgun (WGS) entry which is preliminary data.</text>
</comment>
<evidence type="ECO:0000313" key="11">
    <source>
        <dbReference type="Proteomes" id="UP000440096"/>
    </source>
</evidence>
<evidence type="ECO:0000259" key="8">
    <source>
        <dbReference type="Pfam" id="PF02770"/>
    </source>
</evidence>
<dbReference type="PANTHER" id="PTHR43884:SF12">
    <property type="entry name" value="ISOVALERYL-COA DEHYDROGENASE, MITOCHONDRIAL-RELATED"/>
    <property type="match status" value="1"/>
</dbReference>
<comment type="similarity">
    <text evidence="2 6">Belongs to the acyl-CoA dehydrogenase family.</text>
</comment>